<protein>
    <recommendedName>
        <fullName evidence="8">Ion-translocating oxidoreductase complex subunit E</fullName>
        <ecNumber evidence="8">7.-.-.-</ecNumber>
    </recommendedName>
    <alternativeName>
        <fullName evidence="8">Rnf electron transport complex subunit E</fullName>
    </alternativeName>
</protein>
<evidence type="ECO:0000256" key="2">
    <source>
        <dbReference type="ARBA" id="ARBA00022448"/>
    </source>
</evidence>
<gene>
    <name evidence="9" type="primary">rsxE</name>
    <name evidence="8" type="synonym">rnfE</name>
    <name evidence="10" type="ORF">LH440_07485</name>
    <name evidence="9" type="ORF">LHGZ1_1379</name>
</gene>
<comment type="subunit">
    <text evidence="8">The complex is composed of six subunits: RnfA, RnfB, RnfC, RnfD, RnfE and RnfG.</text>
</comment>
<dbReference type="NCBIfam" id="TIGR01948">
    <property type="entry name" value="rnfE"/>
    <property type="match status" value="1"/>
</dbReference>
<dbReference type="InterPro" id="IPR010968">
    <property type="entry name" value="RnfE"/>
</dbReference>
<dbReference type="EMBL" id="CP022115">
    <property type="protein sequence ID" value="ASJ24210.1"/>
    <property type="molecule type" value="Genomic_DNA"/>
</dbReference>
<dbReference type="AlphaFoldDB" id="A0A248LHH8"/>
<dbReference type="GO" id="GO:0022900">
    <property type="term" value="P:electron transport chain"/>
    <property type="evidence" value="ECO:0007669"/>
    <property type="project" value="UniProtKB-UniRule"/>
</dbReference>
<evidence type="ECO:0000256" key="4">
    <source>
        <dbReference type="ARBA" id="ARBA00022967"/>
    </source>
</evidence>
<proteinExistence type="inferred from homology"/>
<sequence>MQHGQPAPDLPAAESSPWKSIAFNGIWKQNAGVVQLLGLCPVLAVSTSIVNGVSLGLATALVTALSGAAVAAVRQWVPSEIRNPIFITIIAALVTMVDLAMNAWVHGLYNVLGIFIPLITTNCIVLARAEAFASKNPVRESAWDGLMMGLGLTGVLGLLGAMRELFGKGTLFSGIDLVFGPAAGALTLHLAPENYQFLLALLPPGAFLGLACLIAGKNWLESRRQAQSRPATVNGAASA</sequence>
<evidence type="ECO:0000256" key="6">
    <source>
        <dbReference type="ARBA" id="ARBA00022989"/>
    </source>
</evidence>
<feature type="transmembrane region" description="Helical" evidence="8">
    <location>
        <begin position="53"/>
        <end position="73"/>
    </location>
</feature>
<evidence type="ECO:0000256" key="1">
    <source>
        <dbReference type="ARBA" id="ARBA00004127"/>
    </source>
</evidence>
<keyword evidence="2 8" id="KW-0813">Transport</keyword>
<dbReference type="HAMAP" id="MF_00478">
    <property type="entry name" value="RsxE_RnfE"/>
    <property type="match status" value="1"/>
</dbReference>
<evidence type="ECO:0000256" key="3">
    <source>
        <dbReference type="ARBA" id="ARBA00022692"/>
    </source>
</evidence>
<dbReference type="NCBIfam" id="NF009070">
    <property type="entry name" value="PRK12405.1"/>
    <property type="match status" value="1"/>
</dbReference>
<name>A0A248LHH8_9NEIS</name>
<feature type="transmembrane region" description="Helical" evidence="8">
    <location>
        <begin position="195"/>
        <end position="215"/>
    </location>
</feature>
<reference evidence="9" key="1">
    <citation type="journal article" date="2017" name="J. Antimicrob. Chemother.">
        <title>Emergence and genomic analysis of MDR Laribacter hongkongensis strain HLGZ1 from Guangzhou, China.</title>
        <authorList>
            <person name="Wu H.K."/>
            <person name="Chen J.H."/>
            <person name="Yang L."/>
            <person name="Li A.R."/>
            <person name="Su D.H."/>
            <person name="Lin Y.P."/>
            <person name="Chen D.Q."/>
        </authorList>
    </citation>
    <scope>NUCLEOTIDE SEQUENCE</scope>
    <source>
        <strain evidence="9">HLGZ1</strain>
    </source>
</reference>
<keyword evidence="8" id="KW-1003">Cell membrane</keyword>
<feature type="transmembrane region" description="Helical" evidence="8">
    <location>
        <begin position="141"/>
        <end position="162"/>
    </location>
</feature>
<reference evidence="10 12" key="4">
    <citation type="submission" date="2021-10" db="EMBL/GenBank/DDBJ databases">
        <title>Whole-genome sequencing analysis of Laribacter hongkongensis: virulence gene profiles, carbohydrate-active enzyme prediction, and antimicrobial resistance characterization.</title>
        <authorList>
            <person name="Yuan P."/>
            <person name="Zhan Y."/>
            <person name="Chen D."/>
        </authorList>
    </citation>
    <scope>NUCLEOTIDE SEQUENCE [LARGE SCALE GENOMIC DNA]</scope>
    <source>
        <strain evidence="10 12">W67</strain>
    </source>
</reference>
<evidence type="ECO:0000256" key="7">
    <source>
        <dbReference type="ARBA" id="ARBA00023136"/>
    </source>
</evidence>
<dbReference type="PANTHER" id="PTHR30586">
    <property type="entry name" value="ELECTRON TRANSPORT COMPLEX PROTEIN RNFE"/>
    <property type="match status" value="1"/>
</dbReference>
<dbReference type="EMBL" id="JAJAXM010000010">
    <property type="protein sequence ID" value="MCG9025745.1"/>
    <property type="molecule type" value="Genomic_DNA"/>
</dbReference>
<dbReference type="Pfam" id="PF02508">
    <property type="entry name" value="Rnf-Nqr"/>
    <property type="match status" value="1"/>
</dbReference>
<comment type="subcellular location">
    <subcellularLocation>
        <location evidence="8">Cell inner membrane</location>
        <topology evidence="8">Multi-pass membrane protein</topology>
    </subcellularLocation>
    <subcellularLocation>
        <location evidence="1">Endomembrane system</location>
        <topology evidence="1">Multi-pass membrane protein</topology>
    </subcellularLocation>
</comment>
<evidence type="ECO:0000256" key="5">
    <source>
        <dbReference type="ARBA" id="ARBA00022982"/>
    </source>
</evidence>
<feature type="transmembrane region" description="Helical" evidence="8">
    <location>
        <begin position="111"/>
        <end position="129"/>
    </location>
</feature>
<dbReference type="OrthoDB" id="9782945at2"/>
<keyword evidence="4 8" id="KW-1278">Translocase</keyword>
<dbReference type="InterPro" id="IPR003667">
    <property type="entry name" value="NqrDE/RnfAE"/>
</dbReference>
<keyword evidence="5 8" id="KW-0249">Electron transport</keyword>
<dbReference type="PIRSF" id="PIRSF006102">
    <property type="entry name" value="NQR_DE"/>
    <property type="match status" value="1"/>
</dbReference>
<evidence type="ECO:0000313" key="10">
    <source>
        <dbReference type="EMBL" id="MCG9025745.1"/>
    </source>
</evidence>
<evidence type="ECO:0000313" key="12">
    <source>
        <dbReference type="Proteomes" id="UP001200247"/>
    </source>
</evidence>
<keyword evidence="8" id="KW-0997">Cell inner membrane</keyword>
<dbReference type="RefSeq" id="WP_088860592.1">
    <property type="nucleotide sequence ID" value="NZ_CP022115.1"/>
</dbReference>
<keyword evidence="6 8" id="KW-1133">Transmembrane helix</keyword>
<dbReference type="Proteomes" id="UP000197424">
    <property type="component" value="Chromosome"/>
</dbReference>
<dbReference type="PANTHER" id="PTHR30586:SF0">
    <property type="entry name" value="ION-TRANSLOCATING OXIDOREDUCTASE COMPLEX SUBUNIT E"/>
    <property type="match status" value="1"/>
</dbReference>
<accession>A0A248LHH8</accession>
<evidence type="ECO:0000313" key="11">
    <source>
        <dbReference type="Proteomes" id="UP000197424"/>
    </source>
</evidence>
<dbReference type="GO" id="GO:0012505">
    <property type="term" value="C:endomembrane system"/>
    <property type="evidence" value="ECO:0007669"/>
    <property type="project" value="UniProtKB-SubCell"/>
</dbReference>
<feature type="transmembrane region" description="Helical" evidence="8">
    <location>
        <begin position="85"/>
        <end position="105"/>
    </location>
</feature>
<dbReference type="Proteomes" id="UP001200247">
    <property type="component" value="Unassembled WGS sequence"/>
</dbReference>
<reference evidence="11" key="2">
    <citation type="submission" date="2017-06" db="EMBL/GenBank/DDBJ databases">
        <title>Whole genome sequence of Laribacter hongkongensis LHGZ1.</title>
        <authorList>
            <person name="Chen D."/>
            <person name="Wu H."/>
            <person name="Chen J."/>
        </authorList>
    </citation>
    <scope>NUCLEOTIDE SEQUENCE [LARGE SCALE GENOMIC DNA]</scope>
    <source>
        <strain evidence="11">LHGZ1</strain>
    </source>
</reference>
<evidence type="ECO:0000313" key="9">
    <source>
        <dbReference type="EMBL" id="ASJ24210.1"/>
    </source>
</evidence>
<keyword evidence="7 8" id="KW-0472">Membrane</keyword>
<organism evidence="9 11">
    <name type="scientific">Laribacter hongkongensis</name>
    <dbReference type="NCBI Taxonomy" id="168471"/>
    <lineage>
        <taxon>Bacteria</taxon>
        <taxon>Pseudomonadati</taxon>
        <taxon>Pseudomonadota</taxon>
        <taxon>Betaproteobacteria</taxon>
        <taxon>Neisseriales</taxon>
        <taxon>Aquaspirillaceae</taxon>
        <taxon>Laribacter</taxon>
    </lineage>
</organism>
<dbReference type="EC" id="7.-.-.-" evidence="8"/>
<comment type="similarity">
    <text evidence="8">Belongs to the NqrDE/RnfAE family.</text>
</comment>
<keyword evidence="3 8" id="KW-0812">Transmembrane</keyword>
<evidence type="ECO:0000256" key="8">
    <source>
        <dbReference type="HAMAP-Rule" id="MF_00478"/>
    </source>
</evidence>
<comment type="function">
    <text evidence="8">Part of a membrane-bound complex that couples electron transfer with translocation of ions across the membrane.</text>
</comment>
<dbReference type="GO" id="GO:0005886">
    <property type="term" value="C:plasma membrane"/>
    <property type="evidence" value="ECO:0007669"/>
    <property type="project" value="UniProtKB-SubCell"/>
</dbReference>
<reference evidence="9" key="3">
    <citation type="submission" date="2017-06" db="EMBL/GenBank/DDBJ databases">
        <authorList>
            <person name="Kim H.J."/>
            <person name="Triplett B.A."/>
        </authorList>
    </citation>
    <scope>NUCLEOTIDE SEQUENCE</scope>
    <source>
        <strain evidence="9">HLGZ1</strain>
    </source>
</reference>